<evidence type="ECO:0000256" key="1">
    <source>
        <dbReference type="SAM" id="MobiDB-lite"/>
    </source>
</evidence>
<dbReference type="Proteomes" id="UP001216579">
    <property type="component" value="Unassembled WGS sequence"/>
</dbReference>
<keyword evidence="2" id="KW-0732">Signal</keyword>
<accession>A0ABT5ZTY6</accession>
<comment type="caution">
    <text evidence="4">The sequence shown here is derived from an EMBL/GenBank/DDBJ whole genome shotgun (WGS) entry which is preliminary data.</text>
</comment>
<feature type="chain" id="PRO_5046351133" evidence="2">
    <location>
        <begin position="28"/>
        <end position="373"/>
    </location>
</feature>
<dbReference type="RefSeq" id="WP_276096072.1">
    <property type="nucleotide sequence ID" value="NZ_JARJBC010000022.1"/>
</dbReference>
<dbReference type="Pfam" id="PF13229">
    <property type="entry name" value="Beta_helix"/>
    <property type="match status" value="1"/>
</dbReference>
<organism evidence="4 5">
    <name type="scientific">Streptomyces silvisoli</name>
    <dbReference type="NCBI Taxonomy" id="3034235"/>
    <lineage>
        <taxon>Bacteria</taxon>
        <taxon>Bacillati</taxon>
        <taxon>Actinomycetota</taxon>
        <taxon>Actinomycetes</taxon>
        <taxon>Kitasatosporales</taxon>
        <taxon>Streptomycetaceae</taxon>
        <taxon>Streptomyces</taxon>
    </lineage>
</organism>
<proteinExistence type="predicted"/>
<name>A0ABT5ZTY6_9ACTN</name>
<dbReference type="EMBL" id="JARJBC010000022">
    <property type="protein sequence ID" value="MDF3293065.1"/>
    <property type="molecule type" value="Genomic_DNA"/>
</dbReference>
<reference evidence="4 5" key="1">
    <citation type="submission" date="2023-03" db="EMBL/GenBank/DDBJ databases">
        <title>Draft genome sequence of Streptomyces sp. RB6PN23 isolated from peat swamp forest in Thailand.</title>
        <authorList>
            <person name="Klaysubun C."/>
            <person name="Duangmal K."/>
        </authorList>
    </citation>
    <scope>NUCLEOTIDE SEQUENCE [LARGE SCALE GENOMIC DNA]</scope>
    <source>
        <strain evidence="4 5">RB6PN23</strain>
    </source>
</reference>
<evidence type="ECO:0000313" key="5">
    <source>
        <dbReference type="Proteomes" id="UP001216579"/>
    </source>
</evidence>
<dbReference type="InterPro" id="IPR006626">
    <property type="entry name" value="PbH1"/>
</dbReference>
<dbReference type="InterPro" id="IPR012334">
    <property type="entry name" value="Pectin_lyas_fold"/>
</dbReference>
<evidence type="ECO:0000256" key="2">
    <source>
        <dbReference type="SAM" id="SignalP"/>
    </source>
</evidence>
<evidence type="ECO:0000313" key="4">
    <source>
        <dbReference type="EMBL" id="MDF3293065.1"/>
    </source>
</evidence>
<gene>
    <name evidence="4" type="ORF">P3G67_28415</name>
</gene>
<feature type="signal peptide" evidence="2">
    <location>
        <begin position="1"/>
        <end position="27"/>
    </location>
</feature>
<dbReference type="InterPro" id="IPR011050">
    <property type="entry name" value="Pectin_lyase_fold/virulence"/>
</dbReference>
<feature type="region of interest" description="Disordered" evidence="1">
    <location>
        <begin position="342"/>
        <end position="373"/>
    </location>
</feature>
<dbReference type="Gene3D" id="2.160.20.10">
    <property type="entry name" value="Single-stranded right-handed beta-helix, Pectin lyase-like"/>
    <property type="match status" value="1"/>
</dbReference>
<dbReference type="InterPro" id="IPR039448">
    <property type="entry name" value="Beta_helix"/>
</dbReference>
<protein>
    <submittedName>
        <fullName evidence="4">Right-handed parallel beta-helix repeat-containing protein</fullName>
    </submittedName>
</protein>
<dbReference type="SMART" id="SM00710">
    <property type="entry name" value="PbH1"/>
    <property type="match status" value="7"/>
</dbReference>
<feature type="domain" description="Right handed beta helix" evidence="3">
    <location>
        <begin position="100"/>
        <end position="239"/>
    </location>
</feature>
<dbReference type="SUPFAM" id="SSF51126">
    <property type="entry name" value="Pectin lyase-like"/>
    <property type="match status" value="1"/>
</dbReference>
<sequence>MMKCHSAYLACMAALLGTGLSATPAAAAHHTVVVHPGGSIQKAVNAARPGDTVLVLAGTFHESITVKTPGLTLRGVGRRTVIKPSTKKAAPHRRKGCLESGEGICVIGQRNSPVPNITISDLTVTGFSQDGLWSMATDHLIVQRVTATDNGRRGISQEHSTRGVFRDNTARDNRDAGLYLANTTKSKAGATDTHGTVIERNHLMGNRSGLTILRLRNLTITRNYLTGNCAGMFVVSDENKPKAGSLAISKNIVRQNNKYCAKIARLPFLQGSGIVLTGAENTVVTENLITGNSGKSPLSGGIVLFKSYVGAKNERNRISGNQLANNNPADLVNQEAAKSNNTFQGNSCQASKPTGLCSSNSHGSTRFGHNNRT</sequence>
<evidence type="ECO:0000259" key="3">
    <source>
        <dbReference type="Pfam" id="PF13229"/>
    </source>
</evidence>
<keyword evidence="5" id="KW-1185">Reference proteome</keyword>